<keyword evidence="9" id="KW-1185">Reference proteome</keyword>
<dbReference type="EMBL" id="QPII01000015">
    <property type="protein sequence ID" value="RCV87492.1"/>
    <property type="molecule type" value="Genomic_DNA"/>
</dbReference>
<evidence type="ECO:0000256" key="2">
    <source>
        <dbReference type="ARBA" id="ARBA00022692"/>
    </source>
</evidence>
<feature type="domain" description="GYF" evidence="7">
    <location>
        <begin position="11"/>
        <end position="53"/>
    </location>
</feature>
<evidence type="ECO:0000256" key="3">
    <source>
        <dbReference type="ARBA" id="ARBA00022989"/>
    </source>
</evidence>
<evidence type="ECO:0000256" key="4">
    <source>
        <dbReference type="ARBA" id="ARBA00023136"/>
    </source>
</evidence>
<evidence type="ECO:0000313" key="9">
    <source>
        <dbReference type="Proteomes" id="UP000252405"/>
    </source>
</evidence>
<dbReference type="InterPro" id="IPR025640">
    <property type="entry name" value="GYF_2"/>
</dbReference>
<dbReference type="Pfam" id="PF06271">
    <property type="entry name" value="RDD"/>
    <property type="match status" value="1"/>
</dbReference>
<keyword evidence="3 5" id="KW-1133">Transmembrane helix</keyword>
<feature type="transmembrane region" description="Helical" evidence="5">
    <location>
        <begin position="203"/>
        <end position="225"/>
    </location>
</feature>
<dbReference type="OrthoDB" id="9793824at2"/>
<organism evidence="8 9">
    <name type="scientific">Billgrantia montanilacus</name>
    <dbReference type="NCBI Taxonomy" id="2282305"/>
    <lineage>
        <taxon>Bacteria</taxon>
        <taxon>Pseudomonadati</taxon>
        <taxon>Pseudomonadota</taxon>
        <taxon>Gammaproteobacteria</taxon>
        <taxon>Oceanospirillales</taxon>
        <taxon>Halomonadaceae</taxon>
        <taxon>Billgrantia</taxon>
    </lineage>
</organism>
<comment type="subcellular location">
    <subcellularLocation>
        <location evidence="1">Membrane</location>
        <topology evidence="1">Multi-pass membrane protein</topology>
    </subcellularLocation>
</comment>
<keyword evidence="4 5" id="KW-0472">Membrane</keyword>
<evidence type="ECO:0000256" key="5">
    <source>
        <dbReference type="SAM" id="Phobius"/>
    </source>
</evidence>
<protein>
    <submittedName>
        <fullName evidence="8">RDD family protein</fullName>
    </submittedName>
</protein>
<evidence type="ECO:0000313" key="8">
    <source>
        <dbReference type="EMBL" id="RCV87492.1"/>
    </source>
</evidence>
<feature type="transmembrane region" description="Helical" evidence="5">
    <location>
        <begin position="104"/>
        <end position="128"/>
    </location>
</feature>
<dbReference type="Proteomes" id="UP000252405">
    <property type="component" value="Unassembled WGS sequence"/>
</dbReference>
<gene>
    <name evidence="8" type="ORF">DU505_17115</name>
</gene>
<feature type="transmembrane region" description="Helical" evidence="5">
    <location>
        <begin position="148"/>
        <end position="173"/>
    </location>
</feature>
<sequence>MMQWWRLDGVLRRGPFSEDEIRAQIRSGELYSDDMISGEGYGDWVAVSDIPEFSDALNSGLVEQKIGALVGEAAADNTTTHDLESETRIAGPWRRFIARFIDLAAFYTVFFALTMVLTAWAMIAIRSGQIAVTHPLAEFFSGLASGEFGFIVAGWLIGIVFFLILEIGTYAIFGTTLGKGVLGLQVENLRENKLNTREYAERLVGVHISGLGASIPFVAFFTQIYQFKRLSQGKPASYDEGSFRVVSKRLTILRWAAVFAVGLSMLFLHVFTRLIERSIDSGAIYF</sequence>
<evidence type="ECO:0000259" key="7">
    <source>
        <dbReference type="Pfam" id="PF14237"/>
    </source>
</evidence>
<name>A0A368TTT7_9GAMM</name>
<evidence type="ECO:0000256" key="1">
    <source>
        <dbReference type="ARBA" id="ARBA00004141"/>
    </source>
</evidence>
<comment type="caution">
    <text evidence="8">The sequence shown here is derived from an EMBL/GenBank/DDBJ whole genome shotgun (WGS) entry which is preliminary data.</text>
</comment>
<reference evidence="8 9" key="1">
    <citation type="submission" date="2018-07" db="EMBL/GenBank/DDBJ databases">
        <title>Halomonas montanilacus sp. nov., isolated from Lake Pengyan on Tibetan Plateau.</title>
        <authorList>
            <person name="Lu H."/>
            <person name="Xing P."/>
            <person name="Wu Q."/>
        </authorList>
    </citation>
    <scope>NUCLEOTIDE SEQUENCE [LARGE SCALE GENOMIC DNA]</scope>
    <source>
        <strain evidence="8 9">PYC7W</strain>
    </source>
</reference>
<dbReference type="InterPro" id="IPR010432">
    <property type="entry name" value="RDD"/>
</dbReference>
<proteinExistence type="predicted"/>
<accession>A0A368TTT7</accession>
<feature type="transmembrane region" description="Helical" evidence="5">
    <location>
        <begin position="252"/>
        <end position="271"/>
    </location>
</feature>
<dbReference type="Pfam" id="PF14237">
    <property type="entry name" value="GYF_2"/>
    <property type="match status" value="1"/>
</dbReference>
<feature type="domain" description="RDD" evidence="6">
    <location>
        <begin position="90"/>
        <end position="224"/>
    </location>
</feature>
<evidence type="ECO:0000259" key="6">
    <source>
        <dbReference type="Pfam" id="PF06271"/>
    </source>
</evidence>
<dbReference type="GO" id="GO:0016020">
    <property type="term" value="C:membrane"/>
    <property type="evidence" value="ECO:0007669"/>
    <property type="project" value="UniProtKB-SubCell"/>
</dbReference>
<dbReference type="AlphaFoldDB" id="A0A368TTT7"/>
<keyword evidence="2 5" id="KW-0812">Transmembrane</keyword>